<sequence>MCLECDPWGSDAVAMVPEWHYSACYSQPDVGECVLIRSTASSVFRAFVSSYQGGNNAWFTLRSSFGEGRWNRRGWDVLVCTDGKDTWRMGAHIYIKRVTVYVTVKGVGDVEIEYGRDGAYKADGGSREGEMSEATRRSELVARARNARLPLILASFPKPWSEFNERYHATHGEERRDPSRARPRYCR</sequence>
<organism evidence="1 2">
    <name type="scientific">Pleurotus ostreatus</name>
    <name type="common">Oyster mushroom</name>
    <name type="synonym">White-rot fungus</name>
    <dbReference type="NCBI Taxonomy" id="5322"/>
    <lineage>
        <taxon>Eukaryota</taxon>
        <taxon>Fungi</taxon>
        <taxon>Dikarya</taxon>
        <taxon>Basidiomycota</taxon>
        <taxon>Agaricomycotina</taxon>
        <taxon>Agaricomycetes</taxon>
        <taxon>Agaricomycetidae</taxon>
        <taxon>Agaricales</taxon>
        <taxon>Pleurotineae</taxon>
        <taxon>Pleurotaceae</taxon>
        <taxon>Pleurotus</taxon>
    </lineage>
</organism>
<accession>A0A8H6ZN46</accession>
<gene>
    <name evidence="1" type="ORF">PC9H_010144</name>
</gene>
<evidence type="ECO:0000313" key="1">
    <source>
        <dbReference type="EMBL" id="KAF7424833.1"/>
    </source>
</evidence>
<dbReference type="GeneID" id="59379962"/>
<dbReference type="EMBL" id="JACETU010000007">
    <property type="protein sequence ID" value="KAF7424833.1"/>
    <property type="molecule type" value="Genomic_DNA"/>
</dbReference>
<dbReference type="AlphaFoldDB" id="A0A8H6ZN46"/>
<dbReference type="VEuPathDB" id="FungiDB:PC9H_010144"/>
<keyword evidence="2" id="KW-1185">Reference proteome</keyword>
<protein>
    <submittedName>
        <fullName evidence="1">Uncharacterized protein</fullName>
    </submittedName>
</protein>
<reference evidence="1" key="1">
    <citation type="submission" date="2019-07" db="EMBL/GenBank/DDBJ databases">
        <authorList>
            <person name="Palmer J.M."/>
        </authorList>
    </citation>
    <scope>NUCLEOTIDE SEQUENCE</scope>
    <source>
        <strain evidence="1">PC9</strain>
    </source>
</reference>
<proteinExistence type="predicted"/>
<comment type="caution">
    <text evidence="1">The sequence shown here is derived from an EMBL/GenBank/DDBJ whole genome shotgun (WGS) entry which is preliminary data.</text>
</comment>
<dbReference type="RefSeq" id="XP_036629027.1">
    <property type="nucleotide sequence ID" value="XM_036779638.1"/>
</dbReference>
<dbReference type="OrthoDB" id="2822793at2759"/>
<evidence type="ECO:0000313" key="2">
    <source>
        <dbReference type="Proteomes" id="UP000623687"/>
    </source>
</evidence>
<dbReference type="Proteomes" id="UP000623687">
    <property type="component" value="Unassembled WGS sequence"/>
</dbReference>
<name>A0A8H6ZN46_PLEOS</name>